<reference evidence="3" key="1">
    <citation type="journal article" date="2023" name="Mol. Phylogenet. Evol.">
        <title>Genome-scale phylogeny and comparative genomics of the fungal order Sordariales.</title>
        <authorList>
            <person name="Hensen N."/>
            <person name="Bonometti L."/>
            <person name="Westerberg I."/>
            <person name="Brannstrom I.O."/>
            <person name="Guillou S."/>
            <person name="Cros-Aarteil S."/>
            <person name="Calhoun S."/>
            <person name="Haridas S."/>
            <person name="Kuo A."/>
            <person name="Mondo S."/>
            <person name="Pangilinan J."/>
            <person name="Riley R."/>
            <person name="LaButti K."/>
            <person name="Andreopoulos B."/>
            <person name="Lipzen A."/>
            <person name="Chen C."/>
            <person name="Yan M."/>
            <person name="Daum C."/>
            <person name="Ng V."/>
            <person name="Clum A."/>
            <person name="Steindorff A."/>
            <person name="Ohm R.A."/>
            <person name="Martin F."/>
            <person name="Silar P."/>
            <person name="Natvig D.O."/>
            <person name="Lalanne C."/>
            <person name="Gautier V."/>
            <person name="Ament-Velasquez S.L."/>
            <person name="Kruys A."/>
            <person name="Hutchinson M.I."/>
            <person name="Powell A.J."/>
            <person name="Barry K."/>
            <person name="Miller A.N."/>
            <person name="Grigoriev I.V."/>
            <person name="Debuchy R."/>
            <person name="Gladieux P."/>
            <person name="Hiltunen Thoren M."/>
            <person name="Johannesson H."/>
        </authorList>
    </citation>
    <scope>NUCLEOTIDE SEQUENCE</scope>
    <source>
        <strain evidence="3">CBS 314.62</strain>
    </source>
</reference>
<dbReference type="Proteomes" id="UP001270362">
    <property type="component" value="Unassembled WGS sequence"/>
</dbReference>
<gene>
    <name evidence="3" type="ORF">B0T22DRAFT_469884</name>
</gene>
<protein>
    <submittedName>
        <fullName evidence="3">Uncharacterized protein</fullName>
    </submittedName>
</protein>
<name>A0AAE0X3V6_9PEZI</name>
<keyword evidence="2" id="KW-0472">Membrane</keyword>
<accession>A0AAE0X3V6</accession>
<evidence type="ECO:0000313" key="4">
    <source>
        <dbReference type="Proteomes" id="UP001270362"/>
    </source>
</evidence>
<feature type="transmembrane region" description="Helical" evidence="2">
    <location>
        <begin position="173"/>
        <end position="189"/>
    </location>
</feature>
<dbReference type="AlphaFoldDB" id="A0AAE0X3V6"/>
<proteinExistence type="predicted"/>
<feature type="region of interest" description="Disordered" evidence="1">
    <location>
        <begin position="49"/>
        <end position="115"/>
    </location>
</feature>
<feature type="transmembrane region" description="Helical" evidence="2">
    <location>
        <begin position="134"/>
        <end position="153"/>
    </location>
</feature>
<evidence type="ECO:0000313" key="3">
    <source>
        <dbReference type="EMBL" id="KAK3684216.1"/>
    </source>
</evidence>
<evidence type="ECO:0000256" key="2">
    <source>
        <dbReference type="SAM" id="Phobius"/>
    </source>
</evidence>
<organism evidence="3 4">
    <name type="scientific">Podospora appendiculata</name>
    <dbReference type="NCBI Taxonomy" id="314037"/>
    <lineage>
        <taxon>Eukaryota</taxon>
        <taxon>Fungi</taxon>
        <taxon>Dikarya</taxon>
        <taxon>Ascomycota</taxon>
        <taxon>Pezizomycotina</taxon>
        <taxon>Sordariomycetes</taxon>
        <taxon>Sordariomycetidae</taxon>
        <taxon>Sordariales</taxon>
        <taxon>Podosporaceae</taxon>
        <taxon>Podospora</taxon>
    </lineage>
</organism>
<keyword evidence="4" id="KW-1185">Reference proteome</keyword>
<reference evidence="3" key="2">
    <citation type="submission" date="2023-06" db="EMBL/GenBank/DDBJ databases">
        <authorList>
            <consortium name="Lawrence Berkeley National Laboratory"/>
            <person name="Haridas S."/>
            <person name="Hensen N."/>
            <person name="Bonometti L."/>
            <person name="Westerberg I."/>
            <person name="Brannstrom I.O."/>
            <person name="Guillou S."/>
            <person name="Cros-Aarteil S."/>
            <person name="Calhoun S."/>
            <person name="Kuo A."/>
            <person name="Mondo S."/>
            <person name="Pangilinan J."/>
            <person name="Riley R."/>
            <person name="Labutti K."/>
            <person name="Andreopoulos B."/>
            <person name="Lipzen A."/>
            <person name="Chen C."/>
            <person name="Yanf M."/>
            <person name="Daum C."/>
            <person name="Ng V."/>
            <person name="Clum A."/>
            <person name="Steindorff A."/>
            <person name="Ohm R."/>
            <person name="Martin F."/>
            <person name="Silar P."/>
            <person name="Natvig D."/>
            <person name="Lalanne C."/>
            <person name="Gautier V."/>
            <person name="Ament-Velasquez S.L."/>
            <person name="Kruys A."/>
            <person name="Hutchinson M.I."/>
            <person name="Powell A.J."/>
            <person name="Barry K."/>
            <person name="Miller A.N."/>
            <person name="Grigoriev I.V."/>
            <person name="Debuchy R."/>
            <person name="Gladieux P."/>
            <person name="Thoren M.H."/>
            <person name="Johannesson H."/>
        </authorList>
    </citation>
    <scope>NUCLEOTIDE SEQUENCE</scope>
    <source>
        <strain evidence="3">CBS 314.62</strain>
    </source>
</reference>
<dbReference type="EMBL" id="JAULSO010000004">
    <property type="protein sequence ID" value="KAK3684216.1"/>
    <property type="molecule type" value="Genomic_DNA"/>
</dbReference>
<feature type="compositionally biased region" description="Basic and acidic residues" evidence="1">
    <location>
        <begin position="62"/>
        <end position="74"/>
    </location>
</feature>
<sequence length="199" mass="22262">MSAGWDIFDDVRFLGYTHVVGCRTPKQARRAIEQLDLVEPVESQTARLPQNRLPVFPVGGSRRGDHATSIEKIPRRQNKTPSSSSSGPATPRRLSIPSSLRNASRWPPSSHMTRPARPRVSTLFVSSLSLSSDIFFLPVCLSVSLCFVLIFPILPNTLPARCILLIRPGPRHALFLAESMIASLLLLLLHRDFNFSRRR</sequence>
<keyword evidence="2" id="KW-1133">Transmembrane helix</keyword>
<evidence type="ECO:0000256" key="1">
    <source>
        <dbReference type="SAM" id="MobiDB-lite"/>
    </source>
</evidence>
<keyword evidence="2" id="KW-0812">Transmembrane</keyword>
<comment type="caution">
    <text evidence="3">The sequence shown here is derived from an EMBL/GenBank/DDBJ whole genome shotgun (WGS) entry which is preliminary data.</text>
</comment>